<feature type="transmembrane region" description="Helical" evidence="6">
    <location>
        <begin position="165"/>
        <end position="190"/>
    </location>
</feature>
<dbReference type="Proteomes" id="UP000783686">
    <property type="component" value="Unassembled WGS sequence"/>
</dbReference>
<dbReference type="OrthoDB" id="5835578at2759"/>
<keyword evidence="9" id="KW-1185">Reference proteome</keyword>
<evidence type="ECO:0000256" key="4">
    <source>
        <dbReference type="ARBA" id="ARBA00022989"/>
    </source>
</evidence>
<dbReference type="EMBL" id="CAJFDH010000004">
    <property type="protein sequence ID" value="CAD5221647.1"/>
    <property type="molecule type" value="Genomic_DNA"/>
</dbReference>
<organism evidence="8 9">
    <name type="scientific">Bursaphelenchus okinawaensis</name>
    <dbReference type="NCBI Taxonomy" id="465554"/>
    <lineage>
        <taxon>Eukaryota</taxon>
        <taxon>Metazoa</taxon>
        <taxon>Ecdysozoa</taxon>
        <taxon>Nematoda</taxon>
        <taxon>Chromadorea</taxon>
        <taxon>Rhabditida</taxon>
        <taxon>Tylenchina</taxon>
        <taxon>Tylenchomorpha</taxon>
        <taxon>Aphelenchoidea</taxon>
        <taxon>Aphelenchoididae</taxon>
        <taxon>Bursaphelenchus</taxon>
    </lineage>
</organism>
<dbReference type="InterPro" id="IPR017452">
    <property type="entry name" value="GPCR_Rhodpsn_7TM"/>
</dbReference>
<evidence type="ECO:0000313" key="9">
    <source>
        <dbReference type="Proteomes" id="UP000614601"/>
    </source>
</evidence>
<evidence type="ECO:0000259" key="7">
    <source>
        <dbReference type="PROSITE" id="PS50262"/>
    </source>
</evidence>
<dbReference type="InterPro" id="IPR000276">
    <property type="entry name" value="GPCR_Rhodpsn"/>
</dbReference>
<proteinExistence type="predicted"/>
<dbReference type="PROSITE" id="PS50262">
    <property type="entry name" value="G_PROTEIN_RECEP_F1_2"/>
    <property type="match status" value="1"/>
</dbReference>
<dbReference type="Pfam" id="PF00001">
    <property type="entry name" value="7tm_1"/>
    <property type="match status" value="1"/>
</dbReference>
<accession>A0A811L1Q9</accession>
<evidence type="ECO:0000256" key="3">
    <source>
        <dbReference type="ARBA" id="ARBA00022692"/>
    </source>
</evidence>
<evidence type="ECO:0000256" key="5">
    <source>
        <dbReference type="ARBA" id="ARBA00023136"/>
    </source>
</evidence>
<keyword evidence="4 6" id="KW-1133">Transmembrane helix</keyword>
<protein>
    <recommendedName>
        <fullName evidence="7">G-protein coupled receptors family 1 profile domain-containing protein</fullName>
    </recommendedName>
</protein>
<name>A0A811L1Q9_9BILA</name>
<feature type="domain" description="G-protein coupled receptors family 1 profile" evidence="7">
    <location>
        <begin position="60"/>
        <end position="321"/>
    </location>
</feature>
<sequence>MVAPLNVNKSPIRYTKCFQNATLEERQSMATEIDGAIWERVLYWHHGIYPIPFTVVAIIGVVLYILCVKRAMDEHRVSRKFYSLLLNRAFGDFVACIANTVAILYALCFEHNPGILQILNTLFIASFWSSMCSYTGQSIIKLYGVAKPLQYRRYITMKRCKQFCVLSWILFFTCIIYTSTVVVITTVPSLRKLTDCTSESCLHPMYSGRNILVVVVYLFTLATFGFTVLLIRRAKKHSESFHQSNNKNRDAVKRRFKYPMLKLAIHILTFTVFNFPYFCWALLLVVEDGCFYPKHYNTMNMFSSWVRMSLCVRIIVDSLLSLCFETEVKRSLLKIFGCVKRVVPSASLSTNRMTTINSGTGTVSACDSSDYSNADNVRPLTAEEKKQQRSVSERGLLHKTHLKEPGDIKDAKQVIEVIPE</sequence>
<reference evidence="8" key="1">
    <citation type="submission" date="2020-09" db="EMBL/GenBank/DDBJ databases">
        <authorList>
            <person name="Kikuchi T."/>
        </authorList>
    </citation>
    <scope>NUCLEOTIDE SEQUENCE</scope>
    <source>
        <strain evidence="8">SH1</strain>
    </source>
</reference>
<dbReference type="Proteomes" id="UP000614601">
    <property type="component" value="Unassembled WGS sequence"/>
</dbReference>
<gene>
    <name evidence="8" type="ORF">BOKJ2_LOCUS9549</name>
</gene>
<keyword evidence="2" id="KW-1003">Cell membrane</keyword>
<feature type="transmembrane region" description="Helical" evidence="6">
    <location>
        <begin position="119"/>
        <end position="144"/>
    </location>
</feature>
<comment type="caution">
    <text evidence="8">The sequence shown here is derived from an EMBL/GenBank/DDBJ whole genome shotgun (WGS) entry which is preliminary data.</text>
</comment>
<dbReference type="GO" id="GO:0004930">
    <property type="term" value="F:G protein-coupled receptor activity"/>
    <property type="evidence" value="ECO:0007669"/>
    <property type="project" value="InterPro"/>
</dbReference>
<dbReference type="CDD" id="cd00637">
    <property type="entry name" value="7tm_classA_rhodopsin-like"/>
    <property type="match status" value="1"/>
</dbReference>
<comment type="subcellular location">
    <subcellularLocation>
        <location evidence="1">Cell membrane</location>
        <topology evidence="1">Multi-pass membrane protein</topology>
    </subcellularLocation>
</comment>
<dbReference type="AlphaFoldDB" id="A0A811L1Q9"/>
<feature type="transmembrane region" description="Helical" evidence="6">
    <location>
        <begin position="263"/>
        <end position="285"/>
    </location>
</feature>
<evidence type="ECO:0000256" key="1">
    <source>
        <dbReference type="ARBA" id="ARBA00004651"/>
    </source>
</evidence>
<dbReference type="SUPFAM" id="SSF81321">
    <property type="entry name" value="Family A G protein-coupled receptor-like"/>
    <property type="match status" value="1"/>
</dbReference>
<feature type="transmembrane region" description="Helical" evidence="6">
    <location>
        <begin position="48"/>
        <end position="68"/>
    </location>
</feature>
<evidence type="ECO:0000313" key="8">
    <source>
        <dbReference type="EMBL" id="CAD5221647.1"/>
    </source>
</evidence>
<dbReference type="EMBL" id="CAJFCW020000004">
    <property type="protein sequence ID" value="CAG9115278.1"/>
    <property type="molecule type" value="Genomic_DNA"/>
</dbReference>
<keyword evidence="5 6" id="KW-0472">Membrane</keyword>
<dbReference type="GO" id="GO:0005886">
    <property type="term" value="C:plasma membrane"/>
    <property type="evidence" value="ECO:0007669"/>
    <property type="project" value="UniProtKB-SubCell"/>
</dbReference>
<feature type="transmembrane region" description="Helical" evidence="6">
    <location>
        <begin position="89"/>
        <end position="107"/>
    </location>
</feature>
<feature type="transmembrane region" description="Helical" evidence="6">
    <location>
        <begin position="305"/>
        <end position="324"/>
    </location>
</feature>
<dbReference type="PANTHER" id="PTHR22750">
    <property type="entry name" value="G-PROTEIN COUPLED RECEPTOR"/>
    <property type="match status" value="1"/>
</dbReference>
<evidence type="ECO:0000256" key="6">
    <source>
        <dbReference type="SAM" id="Phobius"/>
    </source>
</evidence>
<evidence type="ECO:0000256" key="2">
    <source>
        <dbReference type="ARBA" id="ARBA00022475"/>
    </source>
</evidence>
<feature type="transmembrane region" description="Helical" evidence="6">
    <location>
        <begin position="210"/>
        <end position="231"/>
    </location>
</feature>
<keyword evidence="3 6" id="KW-0812">Transmembrane</keyword>
<dbReference type="Gene3D" id="1.20.1070.10">
    <property type="entry name" value="Rhodopsin 7-helix transmembrane proteins"/>
    <property type="match status" value="1"/>
</dbReference>